<feature type="domain" description="Ig-like" evidence="5">
    <location>
        <begin position="651"/>
        <end position="729"/>
    </location>
</feature>
<comment type="caution">
    <text evidence="6">The sequence shown here is derived from an EMBL/GenBank/DDBJ whole genome shotgun (WGS) entry which is preliminary data.</text>
</comment>
<dbReference type="Proteomes" id="UP001174136">
    <property type="component" value="Unassembled WGS sequence"/>
</dbReference>
<name>A0AA47MGC5_MERPO</name>
<proteinExistence type="predicted"/>
<dbReference type="SUPFAM" id="SSF48726">
    <property type="entry name" value="Immunoglobulin"/>
    <property type="match status" value="8"/>
</dbReference>
<gene>
    <name evidence="6" type="primary">Ceacam1</name>
    <name evidence="6" type="ORF">N1851_023302</name>
</gene>
<dbReference type="Pfam" id="PF07679">
    <property type="entry name" value="I-set"/>
    <property type="match status" value="1"/>
</dbReference>
<dbReference type="InterPro" id="IPR052598">
    <property type="entry name" value="IgSF_CEA-related"/>
</dbReference>
<keyword evidence="3" id="KW-0325">Glycoprotein</keyword>
<feature type="domain" description="Ig-like" evidence="5">
    <location>
        <begin position="572"/>
        <end position="646"/>
    </location>
</feature>
<evidence type="ECO:0000259" key="5">
    <source>
        <dbReference type="PROSITE" id="PS50835"/>
    </source>
</evidence>
<protein>
    <submittedName>
        <fullName evidence="6">Carcinoembryonic antigen-related cell adhesion molecule 1</fullName>
    </submittedName>
</protein>
<feature type="domain" description="Ig-like" evidence="5">
    <location>
        <begin position="362"/>
        <end position="442"/>
    </location>
</feature>
<evidence type="ECO:0000313" key="7">
    <source>
        <dbReference type="Proteomes" id="UP001174136"/>
    </source>
</evidence>
<dbReference type="AlphaFoldDB" id="A0AA47MGC5"/>
<dbReference type="PANTHER" id="PTHR44337">
    <property type="entry name" value="CARCINOEMBRYONIC ANTIGEN-RELATED CELL ADHESION MOLECULE 8"/>
    <property type="match status" value="1"/>
</dbReference>
<reference evidence="6" key="1">
    <citation type="journal article" date="2023" name="Front. Mar. Sci.">
        <title>A new Merluccius polli reference genome to investigate the effects of global change in West African waters.</title>
        <authorList>
            <person name="Mateo J.L."/>
            <person name="Blanco-Fernandez C."/>
            <person name="Garcia-Vazquez E."/>
            <person name="Machado-Schiaffino G."/>
        </authorList>
    </citation>
    <scope>NUCLEOTIDE SEQUENCE</scope>
    <source>
        <strain evidence="6">C29</strain>
        <tissue evidence="6">Fin</tissue>
    </source>
</reference>
<evidence type="ECO:0000256" key="4">
    <source>
        <dbReference type="ARBA" id="ARBA00023319"/>
    </source>
</evidence>
<dbReference type="InterPro" id="IPR007110">
    <property type="entry name" value="Ig-like_dom"/>
</dbReference>
<sequence length="852" mass="91275">MLSNHKTTVSEYLEKQNNVADCLPSIPPPTITCPPSPVTEGASSVKLLCDDGNTSMAKQWTRDGQPMVPISCFFSLGTLTAQRASAALSCASVSLPPATFTWEIRGVLVGRADQYVTAELEEEHLGNYTCTATNAPTGVVVSTVYTLNALAISPGHTALGRGPLTGVTGGRVTFEPNLSLTDLVNTTGPPFRSIVWLFNLGNIVLYTPAGSLIAPAYRKRIRLSTTSGSLELWGLTVRDSGTYTVDITTHTDQQVNGSTSLNVYVPVSKVVVTPNATDLLEFSSSVSLSCSVSTGTSLSYLWMNDSSVFNVSSVGVQIGDGGATLTILNVTRYDRGPYTCNVSNPVGDDIGRPLTLTISYGPEQLAIIGPSLAEVGEVMLLYCSATSVPPASYTWSFNGLHTNVQGPVYVIESVTSSDYGKYTCAAINTLTDLSTTADHVVSLKGVCVGESILPTGPLSGAVGGAVKFSTKLEPATRPFITVGWNFNEVNFITYTSTGRDFVDPLYANRVTVDRTTGSMELRGLALVDSGEYVLSITTDEGQQKMGTIVLNVYVLITGASITRPASSILIAGKSVANLTCDATAGSVRTREWMKNGRPLLPSPGRVTFSADAKLLSINPVLSDNHGNYQCRVSNPVGAMTATYNLTVNFGPQNVWIVGPREAPLGRRVLLRCSVDSVPPPTFSWAVNGNKTRVTNSTYIIERMEARHVGNYTCTVNNQVTKLENSTLMNLRVLLNAREIITPLTVVGYTGYDVILPCKLQNKKINLIQMQWDYLVGNISKPILIYHPLLDVVIPNSSLKGRLYLKNSSQDDFSAVIQEVAIADGGQYTCILNTFPNGVVQGKTELVVKGKSL</sequence>
<dbReference type="InterPro" id="IPR013106">
    <property type="entry name" value="Ig_V-set"/>
</dbReference>
<dbReference type="EMBL" id="JAOPHQ010004296">
    <property type="protein sequence ID" value="KAK0139782.1"/>
    <property type="molecule type" value="Genomic_DNA"/>
</dbReference>
<feature type="domain" description="Ig-like" evidence="5">
    <location>
        <begin position="24"/>
        <end position="146"/>
    </location>
</feature>
<dbReference type="CDD" id="cd00096">
    <property type="entry name" value="Ig"/>
    <property type="match status" value="1"/>
</dbReference>
<evidence type="ECO:0000313" key="6">
    <source>
        <dbReference type="EMBL" id="KAK0139782.1"/>
    </source>
</evidence>
<evidence type="ECO:0000256" key="1">
    <source>
        <dbReference type="ARBA" id="ARBA00022729"/>
    </source>
</evidence>
<evidence type="ECO:0000256" key="2">
    <source>
        <dbReference type="ARBA" id="ARBA00023157"/>
    </source>
</evidence>
<dbReference type="InterPro" id="IPR013783">
    <property type="entry name" value="Ig-like_fold"/>
</dbReference>
<accession>A0AA47MGC5</accession>
<evidence type="ECO:0000256" key="3">
    <source>
        <dbReference type="ARBA" id="ARBA00023180"/>
    </source>
</evidence>
<dbReference type="Pfam" id="PF07686">
    <property type="entry name" value="V-set"/>
    <property type="match status" value="1"/>
</dbReference>
<dbReference type="PROSITE" id="PS50835">
    <property type="entry name" value="IG_LIKE"/>
    <property type="match status" value="5"/>
</dbReference>
<dbReference type="Pfam" id="PF13927">
    <property type="entry name" value="Ig_3"/>
    <property type="match status" value="3"/>
</dbReference>
<dbReference type="Gene3D" id="2.60.40.10">
    <property type="entry name" value="Immunoglobulins"/>
    <property type="match status" value="8"/>
</dbReference>
<dbReference type="SMART" id="SM00408">
    <property type="entry name" value="IGc2"/>
    <property type="match status" value="5"/>
</dbReference>
<keyword evidence="1" id="KW-0732">Signal</keyword>
<dbReference type="InterPro" id="IPR013098">
    <property type="entry name" value="Ig_I-set"/>
</dbReference>
<dbReference type="PANTHER" id="PTHR44337:SF16">
    <property type="entry name" value="CARCINOEMBRYONIC ANTIGEN-RELATED CELL ADHESION MOLECULE 20-LIKE-RELATED"/>
    <property type="match status" value="1"/>
</dbReference>
<keyword evidence="4" id="KW-0393">Immunoglobulin domain</keyword>
<dbReference type="SMART" id="SM00409">
    <property type="entry name" value="IG"/>
    <property type="match status" value="8"/>
</dbReference>
<feature type="domain" description="Ig-like" evidence="5">
    <location>
        <begin position="266"/>
        <end position="359"/>
    </location>
</feature>
<dbReference type="InterPro" id="IPR003599">
    <property type="entry name" value="Ig_sub"/>
</dbReference>
<dbReference type="InterPro" id="IPR036179">
    <property type="entry name" value="Ig-like_dom_sf"/>
</dbReference>
<keyword evidence="2" id="KW-1015">Disulfide bond</keyword>
<keyword evidence="7" id="KW-1185">Reference proteome</keyword>
<organism evidence="6 7">
    <name type="scientific">Merluccius polli</name>
    <name type="common">Benguela hake</name>
    <name type="synonym">Merluccius cadenati</name>
    <dbReference type="NCBI Taxonomy" id="89951"/>
    <lineage>
        <taxon>Eukaryota</taxon>
        <taxon>Metazoa</taxon>
        <taxon>Chordata</taxon>
        <taxon>Craniata</taxon>
        <taxon>Vertebrata</taxon>
        <taxon>Euteleostomi</taxon>
        <taxon>Actinopterygii</taxon>
        <taxon>Neopterygii</taxon>
        <taxon>Teleostei</taxon>
        <taxon>Neoteleostei</taxon>
        <taxon>Acanthomorphata</taxon>
        <taxon>Zeiogadaria</taxon>
        <taxon>Gadariae</taxon>
        <taxon>Gadiformes</taxon>
        <taxon>Gadoidei</taxon>
        <taxon>Merlucciidae</taxon>
        <taxon>Merluccius</taxon>
    </lineage>
</organism>
<dbReference type="InterPro" id="IPR003598">
    <property type="entry name" value="Ig_sub2"/>
</dbReference>